<keyword evidence="1" id="KW-0378">Hydrolase</keyword>
<dbReference type="PANTHER" id="PTHR12993">
    <property type="entry name" value="N-ACETYLGLUCOSAMINYL-PHOSPHATIDYLINOSITOL DE-N-ACETYLASE-RELATED"/>
    <property type="match status" value="1"/>
</dbReference>
<dbReference type="AlphaFoldDB" id="A0A1F2PA10"/>
<gene>
    <name evidence="1" type="ORF">SCAL_001374</name>
</gene>
<dbReference type="SUPFAM" id="SSF102588">
    <property type="entry name" value="LmbE-like"/>
    <property type="match status" value="1"/>
</dbReference>
<comment type="caution">
    <text evidence="1">The sequence shown here is derived from an EMBL/GenBank/DDBJ whole genome shotgun (WGS) entry which is preliminary data.</text>
</comment>
<keyword evidence="2" id="KW-1185">Reference proteome</keyword>
<dbReference type="PANTHER" id="PTHR12993:SF30">
    <property type="entry name" value="N-ACETYL-ALPHA-D-GLUCOSAMINYL L-MALATE DEACETYLASE 1"/>
    <property type="match status" value="1"/>
</dbReference>
<dbReference type="STRING" id="1838285.SCAL_001374"/>
<evidence type="ECO:0000313" key="1">
    <source>
        <dbReference type="EMBL" id="OFV67456.1"/>
    </source>
</evidence>
<dbReference type="GO" id="GO:0000225">
    <property type="term" value="F:N-acetylglucosaminylphosphatidylinositol deacetylase activity"/>
    <property type="evidence" value="ECO:0007669"/>
    <property type="project" value="UniProtKB-EC"/>
</dbReference>
<dbReference type="Pfam" id="PF02585">
    <property type="entry name" value="PIG-L"/>
    <property type="match status" value="1"/>
</dbReference>
<dbReference type="EC" id="3.5.1.89" evidence="1"/>
<dbReference type="InterPro" id="IPR003737">
    <property type="entry name" value="GlcNAc_PI_deacetylase-related"/>
</dbReference>
<sequence>MKNRNILAIGAHPDDIELGCGGTIRKHVLNGDKVCYVVASLGEKSGDADRRKSEVMAAAKLMEVENVHFLNLPDTMIMHDGDTVSLLDEHIKELEPEIVYVHSPKDFHQDHANIAKSTLSASRRMKNAILLYETPSTTIEFRPAAFSDVSEVFEDKLRCIGEYVSQNKKEYMEKEAIIGLAKARGYTMGVEFAEAFEVARLFRW</sequence>
<reference evidence="1" key="1">
    <citation type="submission" date="2016-05" db="EMBL/GenBank/DDBJ databases">
        <title>Microbial consortia oxidize butane by reversing methanogenesis.</title>
        <authorList>
            <person name="Laso-Perez R."/>
            <person name="Richter M."/>
            <person name="Wegener G."/>
            <person name="Musat F."/>
        </authorList>
    </citation>
    <scope>NUCLEOTIDE SEQUENCE [LARGE SCALE GENOMIC DNA]</scope>
    <source>
        <strain evidence="1">BOX2</strain>
    </source>
</reference>
<organism evidence="1 2">
    <name type="scientific">Candidatus Syntropharchaeum caldarium</name>
    <dbReference type="NCBI Taxonomy" id="1838285"/>
    <lineage>
        <taxon>Archaea</taxon>
        <taxon>Methanobacteriati</taxon>
        <taxon>Methanobacteriota</taxon>
        <taxon>Stenosarchaea group</taxon>
        <taxon>Methanomicrobia</taxon>
        <taxon>Methanosarcinales</taxon>
        <taxon>ANME-2 cluster</taxon>
        <taxon>Candidatus Syntropharchaeum</taxon>
    </lineage>
</organism>
<dbReference type="EMBL" id="LYOS01000004">
    <property type="protein sequence ID" value="OFV67456.1"/>
    <property type="molecule type" value="Genomic_DNA"/>
</dbReference>
<dbReference type="Gene3D" id="3.40.50.10320">
    <property type="entry name" value="LmbE-like"/>
    <property type="match status" value="1"/>
</dbReference>
<dbReference type="Proteomes" id="UP000186940">
    <property type="component" value="Unassembled WGS sequence"/>
</dbReference>
<name>A0A1F2PA10_9EURY</name>
<proteinExistence type="predicted"/>
<dbReference type="InterPro" id="IPR024078">
    <property type="entry name" value="LmbE-like_dom_sf"/>
</dbReference>
<protein>
    <submittedName>
        <fullName evidence="1">N-acetylglucosaminyl phosphatidylinositol deacetylase</fullName>
        <ecNumber evidence="1">3.5.1.89</ecNumber>
    </submittedName>
</protein>
<evidence type="ECO:0000313" key="2">
    <source>
        <dbReference type="Proteomes" id="UP000186940"/>
    </source>
</evidence>
<accession>A0A1F2PA10</accession>